<name>A0A836GRP0_9HYME</name>
<evidence type="ECO:0000256" key="5">
    <source>
        <dbReference type="ARBA" id="ARBA00022723"/>
    </source>
</evidence>
<dbReference type="InterPro" id="IPR036249">
    <property type="entry name" value="Thioredoxin-like_sf"/>
</dbReference>
<dbReference type="PROSITE" id="PS01000">
    <property type="entry name" value="SDH_CYT_1"/>
    <property type="match status" value="1"/>
</dbReference>
<comment type="subcellular location">
    <subcellularLocation>
        <location evidence="1">Membrane</location>
        <topology evidence="1">Multi-pass membrane protein</topology>
    </subcellularLocation>
</comment>
<dbReference type="PROSITE" id="PS01001">
    <property type="entry name" value="SDH_CYT_2"/>
    <property type="match status" value="1"/>
</dbReference>
<dbReference type="GO" id="GO:0006099">
    <property type="term" value="P:tricarboxylic acid cycle"/>
    <property type="evidence" value="ECO:0007669"/>
    <property type="project" value="InterPro"/>
</dbReference>
<dbReference type="SUPFAM" id="SSF81343">
    <property type="entry name" value="Fumarate reductase respiratory complex transmembrane subunits"/>
    <property type="match status" value="1"/>
</dbReference>
<feature type="non-terminal residue" evidence="11">
    <location>
        <position position="957"/>
    </location>
</feature>
<evidence type="ECO:0000256" key="7">
    <source>
        <dbReference type="ARBA" id="ARBA00023004"/>
    </source>
</evidence>
<dbReference type="GO" id="GO:0006121">
    <property type="term" value="P:mitochondrial electron transport, succinate to ubiquinone"/>
    <property type="evidence" value="ECO:0007669"/>
    <property type="project" value="UniProtKB-ARBA"/>
</dbReference>
<evidence type="ECO:0000256" key="6">
    <source>
        <dbReference type="ARBA" id="ARBA00022989"/>
    </source>
</evidence>
<evidence type="ECO:0000256" key="1">
    <source>
        <dbReference type="ARBA" id="ARBA00004141"/>
    </source>
</evidence>
<dbReference type="SUPFAM" id="SSF48208">
    <property type="entry name" value="Six-hairpin glycosidases"/>
    <property type="match status" value="1"/>
</dbReference>
<feature type="transmembrane region" description="Helical" evidence="9">
    <location>
        <begin position="895"/>
        <end position="917"/>
    </location>
</feature>
<dbReference type="Pfam" id="PF01127">
    <property type="entry name" value="Sdh_cyt"/>
    <property type="match status" value="1"/>
</dbReference>
<dbReference type="SUPFAM" id="SSF52833">
    <property type="entry name" value="Thioredoxin-like"/>
    <property type="match status" value="1"/>
</dbReference>
<keyword evidence="5" id="KW-0479">Metal-binding</keyword>
<dbReference type="InterPro" id="IPR004879">
    <property type="entry name" value="Ssp411-like_TRX"/>
</dbReference>
<dbReference type="GO" id="GO:0016020">
    <property type="term" value="C:membrane"/>
    <property type="evidence" value="ECO:0007669"/>
    <property type="project" value="UniProtKB-SubCell"/>
</dbReference>
<dbReference type="GO" id="GO:0046872">
    <property type="term" value="F:metal ion binding"/>
    <property type="evidence" value="ECO:0007669"/>
    <property type="project" value="UniProtKB-KW"/>
</dbReference>
<dbReference type="PANTHER" id="PTHR42899">
    <property type="entry name" value="SPERMATOGENESIS-ASSOCIATED PROTEIN 20"/>
    <property type="match status" value="1"/>
</dbReference>
<sequence>MISGRCSSLSVVRCVSELSKKQCNTGAHGYHKNFHFTESASLPIIEGKMKKLSNSKAPFLSSIKMASTSRQDSKSEPEVKKNRLRLERSPYLLQHATNPVDWYSWGDEALEKAKKENKIIFVSIGYSTCHWCHVMEKESFKNEEVAKIMNENYVNIKVDREERPDIDMMCMMFIQASRLRGHGGWPLNVFLTPDLMPITGGTYFSCAMFTLYLTRIVKEWTEGRDKMVKSAAIVSDRLKELSTSRHDIKDDGVPTIDCAFLCAHVLLNIYDEEYGGFGSSSATNPNSPKFPEPTNLNFLLSMHVLSTSTMLVEMSLNASLNTLRKMSFGGLHDHVGKGFHRYTVDARWKVPHFEKMLYDQAQLIQCYTDAYIITKDSFFSDIVDDIATYVLRMLTHMEGGFFSAVDADSLPTFDAPAKREGAFYVWSYDNLKALLKKKVPGKDNVTYFDLICRHFSVRKEGNVERPQDPHGELTGKNVLSMQSGIEDTANHFKLNVKETQKYIKEACTTLYEDRSHRPWPSLDDKMVTSWNGLMISGLARAGIAVKNKDYVEAATEAATFVEKYLFNKDKRILLRSCYRRRDDKIVQRSDPIPGFHEDYAFFVKGLLDLYEATFNPHWIEFAEELQDIQDRLFWDSEDGGYFAMAEESPILTRTKDSDDGSQPSGNSIACSNLLRLAIYLDRDDLRHKAEKLLCAFGNKLANCPAACPQMMLALIEFHHPTQIYVAGKADAKETIEMLEIIRSRLIPGRVLILADSEDNVLFRRNMIVKRMKPQKNRATVFICRDYSCTLPISNPNVLISELDKKVFTDFPLSSAVSKPLLSSATYESHDEKNIRLKRPLSPHLTIYQVQLTALLSITHRTTGIILSSYAMFLGLGTLLIPGGIPCFIETMENLCLPLPILFVGKTLLALPATFHTFNGIRHLLWDLGMFLTIKEVYSTGYTVSAIAIVSALALAAM</sequence>
<evidence type="ECO:0000256" key="4">
    <source>
        <dbReference type="ARBA" id="ARBA00022692"/>
    </source>
</evidence>
<dbReference type="InterPro" id="IPR014314">
    <property type="entry name" value="Succ_DH_cytb556"/>
</dbReference>
<dbReference type="NCBIfam" id="TIGR02970">
    <property type="entry name" value="succ_dehyd_cytB"/>
    <property type="match status" value="1"/>
</dbReference>
<evidence type="ECO:0000313" key="11">
    <source>
        <dbReference type="EMBL" id="KAG5348088.1"/>
    </source>
</evidence>
<keyword evidence="3" id="KW-0349">Heme</keyword>
<dbReference type="InterPro" id="IPR034804">
    <property type="entry name" value="SQR/QFR_C/D"/>
</dbReference>
<dbReference type="PANTHER" id="PTHR42899:SF1">
    <property type="entry name" value="SPERMATOGENESIS-ASSOCIATED PROTEIN 20"/>
    <property type="match status" value="1"/>
</dbReference>
<dbReference type="Gene3D" id="1.20.1300.10">
    <property type="entry name" value="Fumarate reductase/succinate dehydrogenase, transmembrane subunit"/>
    <property type="match status" value="1"/>
</dbReference>
<accession>A0A836GRP0</accession>
<dbReference type="CDD" id="cd03499">
    <property type="entry name" value="SQR_TypeC_SdhC"/>
    <property type="match status" value="1"/>
</dbReference>
<keyword evidence="4 9" id="KW-0812">Transmembrane</keyword>
<dbReference type="Gene3D" id="3.40.30.10">
    <property type="entry name" value="Glutaredoxin"/>
    <property type="match status" value="1"/>
</dbReference>
<dbReference type="CDD" id="cd02955">
    <property type="entry name" value="SSP411"/>
    <property type="match status" value="1"/>
</dbReference>
<dbReference type="GO" id="GO:0005739">
    <property type="term" value="C:mitochondrion"/>
    <property type="evidence" value="ECO:0007669"/>
    <property type="project" value="GOC"/>
</dbReference>
<evidence type="ECO:0000259" key="10">
    <source>
        <dbReference type="Pfam" id="PF03190"/>
    </source>
</evidence>
<keyword evidence="8 9" id="KW-0472">Membrane</keyword>
<dbReference type="Gene3D" id="1.50.10.10">
    <property type="match status" value="1"/>
</dbReference>
<evidence type="ECO:0000256" key="2">
    <source>
        <dbReference type="ARBA" id="ARBA00005163"/>
    </source>
</evidence>
<dbReference type="InterPro" id="IPR012341">
    <property type="entry name" value="6hp_glycosidase-like_sf"/>
</dbReference>
<dbReference type="GO" id="GO:0009055">
    <property type="term" value="F:electron transfer activity"/>
    <property type="evidence" value="ECO:0007669"/>
    <property type="project" value="InterPro"/>
</dbReference>
<dbReference type="AlphaFoldDB" id="A0A836GRP0"/>
<dbReference type="InterPro" id="IPR000701">
    <property type="entry name" value="SuccDH_FuR_B_TM-su"/>
</dbReference>
<feature type="transmembrane region" description="Helical" evidence="9">
    <location>
        <begin position="869"/>
        <end position="888"/>
    </location>
</feature>
<dbReference type="Proteomes" id="UP000669903">
    <property type="component" value="Unassembled WGS sequence"/>
</dbReference>
<evidence type="ECO:0000313" key="12">
    <source>
        <dbReference type="Proteomes" id="UP000669903"/>
    </source>
</evidence>
<evidence type="ECO:0000256" key="3">
    <source>
        <dbReference type="ARBA" id="ARBA00022617"/>
    </source>
</evidence>
<dbReference type="FunFam" id="1.20.1300.10:FF:000011">
    <property type="entry name" value="Succinate dehydrogenase cytochrome b560 subunit"/>
    <property type="match status" value="1"/>
</dbReference>
<gene>
    <name evidence="11" type="primary">Spata20</name>
    <name evidence="11" type="ORF">G6Z76_0008086</name>
</gene>
<keyword evidence="6 9" id="KW-1133">Transmembrane helix</keyword>
<proteinExistence type="predicted"/>
<evidence type="ECO:0000256" key="8">
    <source>
        <dbReference type="ARBA" id="ARBA00023136"/>
    </source>
</evidence>
<comment type="caution">
    <text evidence="11">The sequence shown here is derived from an EMBL/GenBank/DDBJ whole genome shotgun (WGS) entry which is preliminary data.</text>
</comment>
<dbReference type="InterPro" id="IPR018495">
    <property type="entry name" value="Succ_DH_cyt_bsu_CS"/>
</dbReference>
<feature type="transmembrane region" description="Helical" evidence="9">
    <location>
        <begin position="937"/>
        <end position="956"/>
    </location>
</feature>
<comment type="pathway">
    <text evidence="2">Carbohydrate metabolism; tricarboxylic acid cycle.</text>
</comment>
<dbReference type="EMBL" id="JAANIC010000293">
    <property type="protein sequence ID" value="KAG5348088.1"/>
    <property type="molecule type" value="Genomic_DNA"/>
</dbReference>
<dbReference type="Pfam" id="PF03190">
    <property type="entry name" value="Thioredox_DsbH"/>
    <property type="match status" value="1"/>
</dbReference>
<dbReference type="InterPro" id="IPR008928">
    <property type="entry name" value="6-hairpin_glycosidase_sf"/>
</dbReference>
<keyword evidence="7" id="KW-0408">Iron</keyword>
<keyword evidence="12" id="KW-1185">Reference proteome</keyword>
<feature type="domain" description="Spermatogenesis-associated protein 20-like TRX" evidence="10">
    <location>
        <begin position="81"/>
        <end position="238"/>
    </location>
</feature>
<feature type="non-terminal residue" evidence="11">
    <location>
        <position position="1"/>
    </location>
</feature>
<dbReference type="InterPro" id="IPR024705">
    <property type="entry name" value="Ssp411"/>
</dbReference>
<reference evidence="11" key="1">
    <citation type="submission" date="2020-03" db="EMBL/GenBank/DDBJ databases">
        <title>Relaxed selection underlies rapid genomic changes in the transitions from sociality to social parasitism in ants.</title>
        <authorList>
            <person name="Bi X."/>
        </authorList>
    </citation>
    <scope>NUCLEOTIDE SEQUENCE</scope>
    <source>
        <strain evidence="11">BGI-DK2014a</strain>
        <tissue evidence="11">Whole body</tissue>
    </source>
</reference>
<organism evidence="11 12">
    <name type="scientific">Acromyrmex charruanus</name>
    <dbReference type="NCBI Taxonomy" id="2715315"/>
    <lineage>
        <taxon>Eukaryota</taxon>
        <taxon>Metazoa</taxon>
        <taxon>Ecdysozoa</taxon>
        <taxon>Arthropoda</taxon>
        <taxon>Hexapoda</taxon>
        <taxon>Insecta</taxon>
        <taxon>Pterygota</taxon>
        <taxon>Neoptera</taxon>
        <taxon>Endopterygota</taxon>
        <taxon>Hymenoptera</taxon>
        <taxon>Apocrita</taxon>
        <taxon>Aculeata</taxon>
        <taxon>Formicoidea</taxon>
        <taxon>Formicidae</taxon>
        <taxon>Myrmicinae</taxon>
        <taxon>Acromyrmex</taxon>
    </lineage>
</organism>
<evidence type="ECO:0000256" key="9">
    <source>
        <dbReference type="SAM" id="Phobius"/>
    </source>
</evidence>
<protein>
    <submittedName>
        <fullName evidence="11">SPT20 protein</fullName>
    </submittedName>
</protein>
<dbReference type="GO" id="GO:0005975">
    <property type="term" value="P:carbohydrate metabolic process"/>
    <property type="evidence" value="ECO:0007669"/>
    <property type="project" value="InterPro"/>
</dbReference>